<sequence length="218" mass="23873">MKPELKAKLLLYCCKLNNNQGFTTLGLLVRLLIYGSAVTALSSSFYIVPCENCHENLSQMSRPGKGRQAEGKQYVSSVNKAQQAYYTENNQFVTTSDDAAWGSLGVGIKTQTTNYRYRIQSPYPSNGPFQKKDDKIISAKPKEVDDYVMVTAEPLSPKLKSYVGIVGLVGKPDADKTSQAVVCESKEADLIVKPIIMPPVPPSGLQEVDCPEGFSPLK</sequence>
<dbReference type="EMBL" id="JBHFNQ010000256">
    <property type="protein sequence ID" value="MFB2882057.1"/>
    <property type="molecule type" value="Genomic_DNA"/>
</dbReference>
<dbReference type="InterPro" id="IPR031975">
    <property type="entry name" value="Pilin_GH"/>
</dbReference>
<dbReference type="Pfam" id="PF16734">
    <property type="entry name" value="Pilin_GH"/>
    <property type="match status" value="1"/>
</dbReference>
<evidence type="ECO:0000313" key="2">
    <source>
        <dbReference type="Proteomes" id="UP001576774"/>
    </source>
</evidence>
<protein>
    <submittedName>
        <fullName evidence="1">Type IV pilin-like G/H family protein</fullName>
    </submittedName>
</protein>
<dbReference type="RefSeq" id="WP_413275013.1">
    <property type="nucleotide sequence ID" value="NZ_JBHFNQ010000256.1"/>
</dbReference>
<organism evidence="1 2">
    <name type="scientific">Floridaenema aerugineum BLCC-F46</name>
    <dbReference type="NCBI Taxonomy" id="3153654"/>
    <lineage>
        <taxon>Bacteria</taxon>
        <taxon>Bacillati</taxon>
        <taxon>Cyanobacteriota</taxon>
        <taxon>Cyanophyceae</taxon>
        <taxon>Oscillatoriophycideae</taxon>
        <taxon>Aerosakkonematales</taxon>
        <taxon>Aerosakkonemataceae</taxon>
        <taxon>Floridanema</taxon>
        <taxon>Floridanema aerugineum</taxon>
    </lineage>
</organism>
<accession>A0ABV4XIA5</accession>
<gene>
    <name evidence="1" type="ORF">ACE1CC_34855</name>
</gene>
<comment type="caution">
    <text evidence="1">The sequence shown here is derived from an EMBL/GenBank/DDBJ whole genome shotgun (WGS) entry which is preliminary data.</text>
</comment>
<name>A0ABV4XIA5_9CYAN</name>
<keyword evidence="2" id="KW-1185">Reference proteome</keyword>
<reference evidence="1 2" key="1">
    <citation type="submission" date="2024-09" db="EMBL/GenBank/DDBJ databases">
        <title>Floridaenema gen nov. (Aerosakkonemataceae, Aerosakkonematales ord. nov., Cyanobacteria) from benthic tropical and subtropical fresh waters, with the description of four new species.</title>
        <authorList>
            <person name="Moretto J.A."/>
            <person name="Berthold D.E."/>
            <person name="Lefler F.W."/>
            <person name="Huang I.-S."/>
            <person name="Laughinghouse H. IV."/>
        </authorList>
    </citation>
    <scope>NUCLEOTIDE SEQUENCE [LARGE SCALE GENOMIC DNA]</scope>
    <source>
        <strain evidence="1 2">BLCC-F46</strain>
    </source>
</reference>
<evidence type="ECO:0000313" key="1">
    <source>
        <dbReference type="EMBL" id="MFB2882057.1"/>
    </source>
</evidence>
<proteinExistence type="predicted"/>
<dbReference type="Proteomes" id="UP001576774">
    <property type="component" value="Unassembled WGS sequence"/>
</dbReference>